<dbReference type="InterPro" id="IPR001279">
    <property type="entry name" value="Metallo-B-lactamas"/>
</dbReference>
<keyword evidence="2" id="KW-0479">Metal-binding</keyword>
<dbReference type="Pfam" id="PF00753">
    <property type="entry name" value="Lactamase_B"/>
    <property type="match status" value="1"/>
</dbReference>
<dbReference type="SUPFAM" id="SSF56281">
    <property type="entry name" value="Metallo-hydrolase/oxidoreductase"/>
    <property type="match status" value="1"/>
</dbReference>
<keyword evidence="4" id="KW-0862">Zinc</keyword>
<dbReference type="EMBL" id="VWXX01000005">
    <property type="protein sequence ID" value="KAA6186353.1"/>
    <property type="molecule type" value="Genomic_DNA"/>
</dbReference>
<dbReference type="OrthoDB" id="9802248at2"/>
<keyword evidence="7" id="KW-1185">Reference proteome</keyword>
<comment type="caution">
    <text evidence="6">The sequence shown here is derived from an EMBL/GenBank/DDBJ whole genome shotgun (WGS) entry which is preliminary data.</text>
</comment>
<dbReference type="PANTHER" id="PTHR46233:SF3">
    <property type="entry name" value="HYDROXYACYLGLUTATHIONE HYDROLASE GLOC"/>
    <property type="match status" value="1"/>
</dbReference>
<dbReference type="Proteomes" id="UP000322981">
    <property type="component" value="Unassembled WGS sequence"/>
</dbReference>
<organism evidence="6 7">
    <name type="scientific">Thiohalocapsa marina</name>
    <dbReference type="NCBI Taxonomy" id="424902"/>
    <lineage>
        <taxon>Bacteria</taxon>
        <taxon>Pseudomonadati</taxon>
        <taxon>Pseudomonadota</taxon>
        <taxon>Gammaproteobacteria</taxon>
        <taxon>Chromatiales</taxon>
        <taxon>Chromatiaceae</taxon>
        <taxon>Thiohalocapsa</taxon>
    </lineage>
</organism>
<proteinExistence type="predicted"/>
<sequence length="210" mass="22833">MHYTLIPVTPFAQNCTLLTCPVTRETAVVDPGGEVERIVAALEQDGLRPVAILLTHGHLDHVGGAPELAARLGLPIRGPHPDDAFWLQALPQQAQMFGLPQQPGFEPDQWLHQGDALQVGEQRLEVLHCPGHTPGHLVFHHQASRLAQVGDVLFRGGIGRTDFPRGDHAALLASIHDRLLPLGDDVTFIPGHGPAGKLGEERLTNPFLRR</sequence>
<reference evidence="6 7" key="1">
    <citation type="submission" date="2019-09" db="EMBL/GenBank/DDBJ databases">
        <title>Whole-genome sequence of the purple sulfur bacterium Thiohalocapsa marina DSM 19078.</title>
        <authorList>
            <person name="Kyndt J.A."/>
            <person name="Meyer T.E."/>
        </authorList>
    </citation>
    <scope>NUCLEOTIDE SEQUENCE [LARGE SCALE GENOMIC DNA]</scope>
    <source>
        <strain evidence="6 7">DSM 19078</strain>
    </source>
</reference>
<name>A0A5M8FN55_9GAMM</name>
<evidence type="ECO:0000256" key="3">
    <source>
        <dbReference type="ARBA" id="ARBA00022801"/>
    </source>
</evidence>
<comment type="cofactor">
    <cofactor evidence="1">
        <name>Zn(2+)</name>
        <dbReference type="ChEBI" id="CHEBI:29105"/>
    </cofactor>
</comment>
<dbReference type="SMART" id="SM00849">
    <property type="entry name" value="Lactamase_B"/>
    <property type="match status" value="1"/>
</dbReference>
<dbReference type="RefSeq" id="WP_150091417.1">
    <property type="nucleotide sequence ID" value="NZ_JBFUOH010000027.1"/>
</dbReference>
<evidence type="ECO:0000256" key="4">
    <source>
        <dbReference type="ARBA" id="ARBA00022833"/>
    </source>
</evidence>
<dbReference type="Gene3D" id="3.60.15.10">
    <property type="entry name" value="Ribonuclease Z/Hydroxyacylglutathione hydrolase-like"/>
    <property type="match status" value="1"/>
</dbReference>
<dbReference type="InterPro" id="IPR051453">
    <property type="entry name" value="MBL_Glyoxalase_II"/>
</dbReference>
<gene>
    <name evidence="6" type="ORF">F2Q65_06040</name>
</gene>
<accession>A0A5M8FN55</accession>
<protein>
    <submittedName>
        <fullName evidence="6">MBL fold metallo-hydrolase</fullName>
    </submittedName>
</protein>
<evidence type="ECO:0000313" key="7">
    <source>
        <dbReference type="Proteomes" id="UP000322981"/>
    </source>
</evidence>
<evidence type="ECO:0000313" key="6">
    <source>
        <dbReference type="EMBL" id="KAA6186353.1"/>
    </source>
</evidence>
<dbReference type="InterPro" id="IPR036866">
    <property type="entry name" value="RibonucZ/Hydroxyglut_hydro"/>
</dbReference>
<dbReference type="CDD" id="cd07737">
    <property type="entry name" value="YcbL-like_MBL-fold"/>
    <property type="match status" value="1"/>
</dbReference>
<dbReference type="PANTHER" id="PTHR46233">
    <property type="entry name" value="HYDROXYACYLGLUTATHIONE HYDROLASE GLOC"/>
    <property type="match status" value="1"/>
</dbReference>
<keyword evidence="3 6" id="KW-0378">Hydrolase</keyword>
<dbReference type="GO" id="GO:0046872">
    <property type="term" value="F:metal ion binding"/>
    <property type="evidence" value="ECO:0007669"/>
    <property type="project" value="UniProtKB-KW"/>
</dbReference>
<feature type="domain" description="Metallo-beta-lactamase" evidence="5">
    <location>
        <begin position="12"/>
        <end position="192"/>
    </location>
</feature>
<evidence type="ECO:0000256" key="1">
    <source>
        <dbReference type="ARBA" id="ARBA00001947"/>
    </source>
</evidence>
<evidence type="ECO:0000259" key="5">
    <source>
        <dbReference type="SMART" id="SM00849"/>
    </source>
</evidence>
<evidence type="ECO:0000256" key="2">
    <source>
        <dbReference type="ARBA" id="ARBA00022723"/>
    </source>
</evidence>
<dbReference type="GO" id="GO:0016787">
    <property type="term" value="F:hydrolase activity"/>
    <property type="evidence" value="ECO:0007669"/>
    <property type="project" value="UniProtKB-KW"/>
</dbReference>
<dbReference type="AlphaFoldDB" id="A0A5M8FN55"/>